<dbReference type="Ensembl" id="ENSKMAT00000013781.1">
    <property type="protein sequence ID" value="ENSKMAP00000013573.1"/>
    <property type="gene ID" value="ENSKMAG00000010136.1"/>
</dbReference>
<dbReference type="EC" id="2.7.11.1" evidence="1"/>
<dbReference type="GO" id="GO:0005524">
    <property type="term" value="F:ATP binding"/>
    <property type="evidence" value="ECO:0007669"/>
    <property type="project" value="UniProtKB-KW"/>
</dbReference>
<evidence type="ECO:0000256" key="6">
    <source>
        <dbReference type="ARBA" id="ARBA00022840"/>
    </source>
</evidence>
<feature type="domain" description="Protein kinase" evidence="10">
    <location>
        <begin position="1"/>
        <end position="248"/>
    </location>
</feature>
<dbReference type="GO" id="GO:0005737">
    <property type="term" value="C:cytoplasm"/>
    <property type="evidence" value="ECO:0007669"/>
    <property type="project" value="TreeGrafter"/>
</dbReference>
<dbReference type="GO" id="GO:0005516">
    <property type="term" value="F:calmodulin binding"/>
    <property type="evidence" value="ECO:0007669"/>
    <property type="project" value="TreeGrafter"/>
</dbReference>
<dbReference type="PROSITE" id="PS00108">
    <property type="entry name" value="PROTEIN_KINASE_ST"/>
    <property type="match status" value="1"/>
</dbReference>
<reference evidence="11" key="2">
    <citation type="submission" date="2025-09" db="UniProtKB">
        <authorList>
            <consortium name="Ensembl"/>
        </authorList>
    </citation>
    <scope>IDENTIFICATION</scope>
</reference>
<keyword evidence="2" id="KW-0723">Serine/threonine-protein kinase</keyword>
<dbReference type="InterPro" id="IPR011009">
    <property type="entry name" value="Kinase-like_dom_sf"/>
</dbReference>
<evidence type="ECO:0000256" key="7">
    <source>
        <dbReference type="ARBA" id="ARBA00047899"/>
    </source>
</evidence>
<dbReference type="InterPro" id="IPR000719">
    <property type="entry name" value="Prot_kinase_dom"/>
</dbReference>
<dbReference type="GeneTree" id="ENSGT00940000154890"/>
<evidence type="ECO:0000256" key="5">
    <source>
        <dbReference type="ARBA" id="ARBA00022777"/>
    </source>
</evidence>
<keyword evidence="5" id="KW-0418">Kinase</keyword>
<dbReference type="GO" id="GO:0035556">
    <property type="term" value="P:intracellular signal transduction"/>
    <property type="evidence" value="ECO:0007669"/>
    <property type="project" value="TreeGrafter"/>
</dbReference>
<dbReference type="SMART" id="SM00220">
    <property type="entry name" value="S_TKc"/>
    <property type="match status" value="1"/>
</dbReference>
<name>A0A3Q3AAQ3_KRYMA</name>
<keyword evidence="3" id="KW-0808">Transferase</keyword>
<comment type="catalytic activity">
    <reaction evidence="8">
        <text>L-seryl-[protein] + ATP = O-phospho-L-seryl-[protein] + ADP + H(+)</text>
        <dbReference type="Rhea" id="RHEA:17989"/>
        <dbReference type="Rhea" id="RHEA-COMP:9863"/>
        <dbReference type="Rhea" id="RHEA-COMP:11604"/>
        <dbReference type="ChEBI" id="CHEBI:15378"/>
        <dbReference type="ChEBI" id="CHEBI:29999"/>
        <dbReference type="ChEBI" id="CHEBI:30616"/>
        <dbReference type="ChEBI" id="CHEBI:83421"/>
        <dbReference type="ChEBI" id="CHEBI:456216"/>
        <dbReference type="EC" id="2.7.11.1"/>
    </reaction>
</comment>
<dbReference type="InterPro" id="IPR008271">
    <property type="entry name" value="Ser/Thr_kinase_AS"/>
</dbReference>
<evidence type="ECO:0000256" key="4">
    <source>
        <dbReference type="ARBA" id="ARBA00022741"/>
    </source>
</evidence>
<evidence type="ECO:0000256" key="2">
    <source>
        <dbReference type="ARBA" id="ARBA00022527"/>
    </source>
</evidence>
<evidence type="ECO:0000313" key="12">
    <source>
        <dbReference type="Proteomes" id="UP000264800"/>
    </source>
</evidence>
<sequence>MKVVSKKKLMKQCGFLRRMPPSGSNSDLFCKVMQPLERIYREVAILKKLDHPNVVKLVEVLDDPDEDGLHMGTKSPVIEVPTDEPLTEDQARFHFRDVVLGIEYLHYHKIVHRDIKPSNLLLGDDGRVKIADFGVSNEFEGSDALLSSSAGTPAFMAPETMSEQQQSFSGKALDVWAMGVTLYCFVFGKCPFYDEYIVSLHNKIRSKPVEFPETLPISNELKDLIEKMLDKNPATRITLPEIKLHPWVTESGSNPLPLEEEHCTAVEVTDEEVQNSVKLIPSLSTMILVKAMLRKRSFSNPFECQARRAERSMSAPGGLLTKISKEGSREGELEDLYEDETFAESAD</sequence>
<dbReference type="Pfam" id="PF00069">
    <property type="entry name" value="Pkinase"/>
    <property type="match status" value="1"/>
</dbReference>
<keyword evidence="6" id="KW-0067">ATP-binding</keyword>
<proteinExistence type="predicted"/>
<reference evidence="11" key="1">
    <citation type="submission" date="2025-08" db="UniProtKB">
        <authorList>
            <consortium name="Ensembl"/>
        </authorList>
    </citation>
    <scope>IDENTIFICATION</scope>
</reference>
<dbReference type="SUPFAM" id="SSF56112">
    <property type="entry name" value="Protein kinase-like (PK-like)"/>
    <property type="match status" value="1"/>
</dbReference>
<dbReference type="Gene3D" id="1.10.510.10">
    <property type="entry name" value="Transferase(Phosphotransferase) domain 1"/>
    <property type="match status" value="1"/>
</dbReference>
<comment type="catalytic activity">
    <reaction evidence="7">
        <text>L-threonyl-[protein] + ATP = O-phospho-L-threonyl-[protein] + ADP + H(+)</text>
        <dbReference type="Rhea" id="RHEA:46608"/>
        <dbReference type="Rhea" id="RHEA-COMP:11060"/>
        <dbReference type="Rhea" id="RHEA-COMP:11605"/>
        <dbReference type="ChEBI" id="CHEBI:15378"/>
        <dbReference type="ChEBI" id="CHEBI:30013"/>
        <dbReference type="ChEBI" id="CHEBI:30616"/>
        <dbReference type="ChEBI" id="CHEBI:61977"/>
        <dbReference type="ChEBI" id="CHEBI:456216"/>
        <dbReference type="EC" id="2.7.11.1"/>
    </reaction>
</comment>
<feature type="region of interest" description="Disordered" evidence="9">
    <location>
        <begin position="309"/>
        <end position="347"/>
    </location>
</feature>
<feature type="compositionally biased region" description="Acidic residues" evidence="9">
    <location>
        <begin position="332"/>
        <end position="347"/>
    </location>
</feature>
<evidence type="ECO:0000313" key="11">
    <source>
        <dbReference type="Ensembl" id="ENSKMAP00000013573.1"/>
    </source>
</evidence>
<dbReference type="Proteomes" id="UP000264800">
    <property type="component" value="Unplaced"/>
</dbReference>
<accession>A0A3Q3AAQ3</accession>
<evidence type="ECO:0000256" key="3">
    <source>
        <dbReference type="ARBA" id="ARBA00022679"/>
    </source>
</evidence>
<dbReference type="PROSITE" id="PS50011">
    <property type="entry name" value="PROTEIN_KINASE_DOM"/>
    <property type="match status" value="1"/>
</dbReference>
<dbReference type="PANTHER" id="PTHR24346:SF77">
    <property type="entry name" value="SERINE THREONINE PROTEIN KINASE"/>
    <property type="match status" value="1"/>
</dbReference>
<evidence type="ECO:0000256" key="8">
    <source>
        <dbReference type="ARBA" id="ARBA00048679"/>
    </source>
</evidence>
<dbReference type="FunFam" id="1.10.510.10:FF:000091">
    <property type="entry name" value="Calcium/calmodulin-dependent protein kinase kinase 2 isoform 1"/>
    <property type="match status" value="1"/>
</dbReference>
<dbReference type="GO" id="GO:0004683">
    <property type="term" value="F:calcium/calmodulin-dependent protein kinase activity"/>
    <property type="evidence" value="ECO:0007669"/>
    <property type="project" value="TreeGrafter"/>
</dbReference>
<evidence type="ECO:0000256" key="9">
    <source>
        <dbReference type="SAM" id="MobiDB-lite"/>
    </source>
</evidence>
<keyword evidence="4" id="KW-0547">Nucleotide-binding</keyword>
<dbReference type="PANTHER" id="PTHR24346">
    <property type="entry name" value="MAP/MICROTUBULE AFFINITY-REGULATING KINASE"/>
    <property type="match status" value="1"/>
</dbReference>
<dbReference type="Gene3D" id="3.30.200.20">
    <property type="entry name" value="Phosphorylase Kinase, domain 1"/>
    <property type="match status" value="1"/>
</dbReference>
<organism evidence="11 12">
    <name type="scientific">Kryptolebias marmoratus</name>
    <name type="common">Mangrove killifish</name>
    <name type="synonym">Rivulus marmoratus</name>
    <dbReference type="NCBI Taxonomy" id="37003"/>
    <lineage>
        <taxon>Eukaryota</taxon>
        <taxon>Metazoa</taxon>
        <taxon>Chordata</taxon>
        <taxon>Craniata</taxon>
        <taxon>Vertebrata</taxon>
        <taxon>Euteleostomi</taxon>
        <taxon>Actinopterygii</taxon>
        <taxon>Neopterygii</taxon>
        <taxon>Teleostei</taxon>
        <taxon>Neoteleostei</taxon>
        <taxon>Acanthomorphata</taxon>
        <taxon>Ovalentaria</taxon>
        <taxon>Atherinomorphae</taxon>
        <taxon>Cyprinodontiformes</taxon>
        <taxon>Rivulidae</taxon>
        <taxon>Kryptolebias</taxon>
    </lineage>
</organism>
<dbReference type="AlphaFoldDB" id="A0A3Q3AAQ3"/>
<evidence type="ECO:0000259" key="10">
    <source>
        <dbReference type="PROSITE" id="PS50011"/>
    </source>
</evidence>
<evidence type="ECO:0000256" key="1">
    <source>
        <dbReference type="ARBA" id="ARBA00012513"/>
    </source>
</evidence>
<keyword evidence="12" id="KW-1185">Reference proteome</keyword>
<protein>
    <recommendedName>
        <fullName evidence="1">non-specific serine/threonine protein kinase</fullName>
        <ecNumber evidence="1">2.7.11.1</ecNumber>
    </recommendedName>
</protein>